<dbReference type="GO" id="GO:0012505">
    <property type="term" value="C:endomembrane system"/>
    <property type="evidence" value="ECO:0007669"/>
    <property type="project" value="UniProtKB-SubCell"/>
</dbReference>
<reference evidence="6 7" key="1">
    <citation type="submission" date="2019-10" db="EMBL/GenBank/DDBJ databases">
        <title>Gracilibacillus sp. nov. isolated from rice seeds.</title>
        <authorList>
            <person name="He S."/>
        </authorList>
    </citation>
    <scope>NUCLEOTIDE SEQUENCE [LARGE SCALE GENOMIC DNA]</scope>
    <source>
        <strain evidence="6 7">TD8</strain>
    </source>
</reference>
<evidence type="ECO:0000256" key="2">
    <source>
        <dbReference type="ARBA" id="ARBA00022692"/>
    </source>
</evidence>
<name>A0A7C8L873_9BACI</name>
<keyword evidence="3" id="KW-1133">Transmembrane helix</keyword>
<keyword evidence="2" id="KW-0812">Transmembrane</keyword>
<dbReference type="InterPro" id="IPR010652">
    <property type="entry name" value="DUF1232"/>
</dbReference>
<dbReference type="PIRSF" id="PIRSF029962">
    <property type="entry name" value="UCP029962"/>
    <property type="match status" value="1"/>
</dbReference>
<evidence type="ECO:0000256" key="4">
    <source>
        <dbReference type="ARBA" id="ARBA00023136"/>
    </source>
</evidence>
<accession>A0A7C8L873</accession>
<comment type="subcellular location">
    <subcellularLocation>
        <location evidence="1">Endomembrane system</location>
        <topology evidence="1">Multi-pass membrane protein</topology>
    </subcellularLocation>
</comment>
<evidence type="ECO:0000259" key="5">
    <source>
        <dbReference type="Pfam" id="PF06803"/>
    </source>
</evidence>
<comment type="caution">
    <text evidence="6">The sequence shown here is derived from an EMBL/GenBank/DDBJ whole genome shotgun (WGS) entry which is preliminary data.</text>
</comment>
<evidence type="ECO:0000256" key="3">
    <source>
        <dbReference type="ARBA" id="ARBA00022989"/>
    </source>
</evidence>
<protein>
    <submittedName>
        <fullName evidence="6">DUF1232 domain-containing protein</fullName>
    </submittedName>
</protein>
<keyword evidence="7" id="KW-1185">Reference proteome</keyword>
<dbReference type="AlphaFoldDB" id="A0A7C8L873"/>
<evidence type="ECO:0000256" key="1">
    <source>
        <dbReference type="ARBA" id="ARBA00004127"/>
    </source>
</evidence>
<dbReference type="EMBL" id="WEID01000031">
    <property type="protein sequence ID" value="KAB8137976.1"/>
    <property type="molecule type" value="Genomic_DNA"/>
</dbReference>
<dbReference type="Pfam" id="PF06803">
    <property type="entry name" value="DUF1232"/>
    <property type="match status" value="1"/>
</dbReference>
<dbReference type="InterPro" id="IPR016941">
    <property type="entry name" value="UCP029962"/>
</dbReference>
<gene>
    <name evidence="6" type="ORF">F9U64_07100</name>
</gene>
<organism evidence="6 7">
    <name type="scientific">Gracilibacillus oryzae</name>
    <dbReference type="NCBI Taxonomy" id="1672701"/>
    <lineage>
        <taxon>Bacteria</taxon>
        <taxon>Bacillati</taxon>
        <taxon>Bacillota</taxon>
        <taxon>Bacilli</taxon>
        <taxon>Bacillales</taxon>
        <taxon>Bacillaceae</taxon>
        <taxon>Gracilibacillus</taxon>
    </lineage>
</organism>
<dbReference type="OrthoDB" id="2679475at2"/>
<dbReference type="Proteomes" id="UP000480246">
    <property type="component" value="Unassembled WGS sequence"/>
</dbReference>
<keyword evidence="4" id="KW-0472">Membrane</keyword>
<sequence length="92" mass="10964">MRFWRRFKFIFKFRKSIPFFKEFFLSKDVALTKKLASILLIVAYAAFPFDVIPDFLLFFGIFDDIMLATIILQQIVKMAPASIRQKYEIDVK</sequence>
<evidence type="ECO:0000313" key="7">
    <source>
        <dbReference type="Proteomes" id="UP000480246"/>
    </source>
</evidence>
<dbReference type="RefSeq" id="WP_153402313.1">
    <property type="nucleotide sequence ID" value="NZ_ML762427.1"/>
</dbReference>
<feature type="domain" description="DUF1232" evidence="5">
    <location>
        <begin position="35"/>
        <end position="69"/>
    </location>
</feature>
<evidence type="ECO:0000313" key="6">
    <source>
        <dbReference type="EMBL" id="KAB8137976.1"/>
    </source>
</evidence>
<proteinExistence type="predicted"/>